<evidence type="ECO:0000256" key="2">
    <source>
        <dbReference type="ARBA" id="ARBA00004584"/>
    </source>
</evidence>
<dbReference type="Pfam" id="PF11111">
    <property type="entry name" value="CENP-M"/>
    <property type="match status" value="1"/>
</dbReference>
<name>A0ABM1BCM9_LIMPO</name>
<keyword evidence="4" id="KW-0158">Chromosome</keyword>
<dbReference type="RefSeq" id="XP_013779305.1">
    <property type="nucleotide sequence ID" value="XM_013923851.2"/>
</dbReference>
<accession>A0ABM1BCM9</accession>
<dbReference type="Gene3D" id="3.40.50.300">
    <property type="entry name" value="P-loop containing nucleotide triphosphate hydrolases"/>
    <property type="match status" value="1"/>
</dbReference>
<dbReference type="InterPro" id="IPR020987">
    <property type="entry name" value="Centromere_Cenp-M"/>
</dbReference>
<reference evidence="8" key="1">
    <citation type="submission" date="2025-08" db="UniProtKB">
        <authorList>
            <consortium name="RefSeq"/>
        </authorList>
    </citation>
    <scope>IDENTIFICATION</scope>
    <source>
        <tissue evidence="8">Muscle</tissue>
    </source>
</reference>
<evidence type="ECO:0000256" key="6">
    <source>
        <dbReference type="ARBA" id="ARBA00023328"/>
    </source>
</evidence>
<keyword evidence="6" id="KW-0137">Centromere</keyword>
<keyword evidence="5" id="KW-0539">Nucleus</keyword>
<dbReference type="PANTHER" id="PTHR34436:SF1">
    <property type="entry name" value="CENTROMERE PROTEIN M"/>
    <property type="match status" value="1"/>
</dbReference>
<keyword evidence="7" id="KW-1185">Reference proteome</keyword>
<evidence type="ECO:0000256" key="3">
    <source>
        <dbReference type="ARBA" id="ARBA00016382"/>
    </source>
</evidence>
<sequence length="174" mass="19243">MATITSINKEPGVDKVVILLIGGRGVGKHRLATALIQTRSSLTVEVRTCVKLPLPKENEQERPYIDLIIFIVDMTSRASKMILEESLPYLMPECFVDKVCFVAMNSSMVNSYSFGIDRVIDCGDLYGCPVLYGDLQSRSHLDNLAQQIINQAEVKAGLKYNISSNFVTASFHGP</sequence>
<comment type="subcellular location">
    <subcellularLocation>
        <location evidence="2">Chromosome</location>
        <location evidence="2">Centromere</location>
    </subcellularLocation>
    <subcellularLocation>
        <location evidence="1">Nucleus</location>
    </subcellularLocation>
</comment>
<dbReference type="InterPro" id="IPR027417">
    <property type="entry name" value="P-loop_NTPase"/>
</dbReference>
<dbReference type="GeneID" id="106463782"/>
<dbReference type="Proteomes" id="UP000694941">
    <property type="component" value="Unplaced"/>
</dbReference>
<gene>
    <name evidence="8" type="primary">LOC106463782</name>
</gene>
<evidence type="ECO:0000256" key="4">
    <source>
        <dbReference type="ARBA" id="ARBA00022454"/>
    </source>
</evidence>
<evidence type="ECO:0000256" key="1">
    <source>
        <dbReference type="ARBA" id="ARBA00004123"/>
    </source>
</evidence>
<dbReference type="PANTHER" id="PTHR34436">
    <property type="entry name" value="CENTROMERE PROTEIN M"/>
    <property type="match status" value="1"/>
</dbReference>
<organism evidence="7 8">
    <name type="scientific">Limulus polyphemus</name>
    <name type="common">Atlantic horseshoe crab</name>
    <dbReference type="NCBI Taxonomy" id="6850"/>
    <lineage>
        <taxon>Eukaryota</taxon>
        <taxon>Metazoa</taxon>
        <taxon>Ecdysozoa</taxon>
        <taxon>Arthropoda</taxon>
        <taxon>Chelicerata</taxon>
        <taxon>Merostomata</taxon>
        <taxon>Xiphosura</taxon>
        <taxon>Limulidae</taxon>
        <taxon>Limulus</taxon>
    </lineage>
</organism>
<evidence type="ECO:0000256" key="5">
    <source>
        <dbReference type="ARBA" id="ARBA00023242"/>
    </source>
</evidence>
<proteinExistence type="predicted"/>
<evidence type="ECO:0000313" key="8">
    <source>
        <dbReference type="RefSeq" id="XP_013779305.1"/>
    </source>
</evidence>
<evidence type="ECO:0000313" key="7">
    <source>
        <dbReference type="Proteomes" id="UP000694941"/>
    </source>
</evidence>
<protein>
    <recommendedName>
        <fullName evidence="3">Centromere protein M</fullName>
    </recommendedName>
</protein>